<keyword evidence="1" id="KW-0812">Transmembrane</keyword>
<dbReference type="RefSeq" id="WP_120318130.1">
    <property type="nucleotide sequence ID" value="NZ_BONH01000008.1"/>
</dbReference>
<dbReference type="EMBL" id="BONH01000008">
    <property type="protein sequence ID" value="GIF97445.1"/>
    <property type="molecule type" value="Genomic_DNA"/>
</dbReference>
<keyword evidence="1" id="KW-0472">Membrane</keyword>
<evidence type="ECO:0000313" key="3">
    <source>
        <dbReference type="Proteomes" id="UP000659904"/>
    </source>
</evidence>
<feature type="transmembrane region" description="Helical" evidence="1">
    <location>
        <begin position="255"/>
        <end position="276"/>
    </location>
</feature>
<feature type="transmembrane region" description="Helical" evidence="1">
    <location>
        <begin position="148"/>
        <end position="169"/>
    </location>
</feature>
<feature type="transmembrane region" description="Helical" evidence="1">
    <location>
        <begin position="190"/>
        <end position="210"/>
    </location>
</feature>
<proteinExistence type="predicted"/>
<evidence type="ECO:0000256" key="1">
    <source>
        <dbReference type="SAM" id="Phobius"/>
    </source>
</evidence>
<evidence type="ECO:0000313" key="2">
    <source>
        <dbReference type="EMBL" id="GIF97445.1"/>
    </source>
</evidence>
<reference evidence="2 3" key="1">
    <citation type="submission" date="2021-01" db="EMBL/GenBank/DDBJ databases">
        <title>Whole genome shotgun sequence of Catellatospora citrea NBRC 14495.</title>
        <authorList>
            <person name="Komaki H."/>
            <person name="Tamura T."/>
        </authorList>
    </citation>
    <scope>NUCLEOTIDE SEQUENCE [LARGE SCALE GENOMIC DNA]</scope>
    <source>
        <strain evidence="2 3">NBRC 14495</strain>
    </source>
</reference>
<feature type="transmembrane region" description="Helical" evidence="1">
    <location>
        <begin position="61"/>
        <end position="77"/>
    </location>
</feature>
<feature type="transmembrane region" description="Helical" evidence="1">
    <location>
        <begin position="83"/>
        <end position="103"/>
    </location>
</feature>
<feature type="transmembrane region" description="Helical" evidence="1">
    <location>
        <begin position="124"/>
        <end position="142"/>
    </location>
</feature>
<accession>A0A8J3P0J1</accession>
<protein>
    <submittedName>
        <fullName evidence="2">Uncharacterized protein</fullName>
    </submittedName>
</protein>
<keyword evidence="1" id="KW-1133">Transmembrane helix</keyword>
<keyword evidence="3" id="KW-1185">Reference proteome</keyword>
<dbReference type="Proteomes" id="UP000659904">
    <property type="component" value="Unassembled WGS sequence"/>
</dbReference>
<feature type="transmembrane region" description="Helical" evidence="1">
    <location>
        <begin position="222"/>
        <end position="243"/>
    </location>
</feature>
<feature type="transmembrane region" description="Helical" evidence="1">
    <location>
        <begin position="6"/>
        <end position="25"/>
    </location>
</feature>
<gene>
    <name evidence="2" type="ORF">Cci01nite_25390</name>
</gene>
<dbReference type="AlphaFoldDB" id="A0A8J3P0J1"/>
<comment type="caution">
    <text evidence="2">The sequence shown here is derived from an EMBL/GenBank/DDBJ whole genome shotgun (WGS) entry which is preliminary data.</text>
</comment>
<organism evidence="2 3">
    <name type="scientific">Catellatospora citrea</name>
    <dbReference type="NCBI Taxonomy" id="53366"/>
    <lineage>
        <taxon>Bacteria</taxon>
        <taxon>Bacillati</taxon>
        <taxon>Actinomycetota</taxon>
        <taxon>Actinomycetes</taxon>
        <taxon>Micromonosporales</taxon>
        <taxon>Micromonosporaceae</taxon>
        <taxon>Catellatospora</taxon>
    </lineage>
</organism>
<sequence>MAELSVLVLIAVGLAVLVIAIHGRVDPPRILRFANRHGLDLTPERAASVERYLRLIRRRRSWGILLGGVIPLIWLLPEQRFAVLTVPVLAGWLLGAASAELAAGTATGTEAEVTVPAWLRRTPAAIAALALISTVLAVSSGLGDAGDIVAWGVGALVTCVFVTATVQHVMRRSPLADTARAVDLAARAHAVAAVTAVGLVLAMLCLLHQVDQVRAELEGQQSHWAGVVSFGLAVGMLFLTAALWSESAPGRRPRLVPFIAIVLVTASVAAVGFGVWQDRPPYGPEAVHPVATVRVTDMDRFEADAAALGVSELGPHGNWTVLGRLDLAVPRQPTRGRYQLIVIDRRYNRVVPQLYGRDGGGWGGEGLRNAWKRYPWLSALTPTQAGASGTRYPEGMAVSIKPVETSTGFVGRLPSREEAGVRPSDLLVALLFTGPQGQLYWAVQVPVTAA</sequence>
<name>A0A8J3P0J1_9ACTN</name>